<reference evidence="3" key="1">
    <citation type="submission" date="2019-05" db="EMBL/GenBank/DDBJ databases">
        <title>Complete Genome Sequence and Methylation Pattern of the Halophilic Archaeon Natrinema pallidum BOL6-1.</title>
        <authorList>
            <person name="DasSarma P."/>
            <person name="DasSarma B.P."/>
            <person name="DasSarma S.L."/>
            <person name="Martinez F.L."/>
            <person name="Guzman D."/>
            <person name="Roberts R.J."/>
            <person name="DasSarma S."/>
        </authorList>
    </citation>
    <scope>NUCLEOTIDE SEQUENCE [LARGE SCALE GENOMIC DNA]</scope>
    <source>
        <strain evidence="3">BOL6-1</strain>
    </source>
</reference>
<gene>
    <name evidence="2" type="ORF">FGF80_04235</name>
</gene>
<dbReference type="KEGG" id="npl:FGF80_04235"/>
<sequence length="151" mass="17371">MSGDNGPNWERIARQEMSINTQSFFTEEVAPHAHRISYAIENDEAVKDDFWLMVTRFDEYVEHVGDGLQRIGVLDNQNPKMQLFRTVRFIHSSFLTLGDSIEEGTVGEGLGRSDFEYARDILADAEDLLDELEEEYENASDEDIEEDDDDE</sequence>
<feature type="coiled-coil region" evidence="1">
    <location>
        <begin position="115"/>
        <end position="149"/>
    </location>
</feature>
<evidence type="ECO:0000313" key="3">
    <source>
        <dbReference type="Proteomes" id="UP000307562"/>
    </source>
</evidence>
<keyword evidence="3" id="KW-1185">Reference proteome</keyword>
<keyword evidence="1" id="KW-0175">Coiled coil</keyword>
<name>A0A4P9TD30_9EURY</name>
<accession>A0A4P9TD30</accession>
<evidence type="ECO:0000313" key="2">
    <source>
        <dbReference type="EMBL" id="QCW02487.1"/>
    </source>
</evidence>
<dbReference type="RefSeq" id="WP_138652388.1">
    <property type="nucleotide sequence ID" value="NZ_CP040637.1"/>
</dbReference>
<dbReference type="GeneID" id="96155153"/>
<protein>
    <submittedName>
        <fullName evidence="2">Uncharacterized protein</fullName>
    </submittedName>
</protein>
<dbReference type="AlphaFoldDB" id="A0A4P9TD30"/>
<evidence type="ECO:0000256" key="1">
    <source>
        <dbReference type="SAM" id="Coils"/>
    </source>
</evidence>
<dbReference type="EMBL" id="CP040637">
    <property type="protein sequence ID" value="QCW02487.1"/>
    <property type="molecule type" value="Genomic_DNA"/>
</dbReference>
<dbReference type="Proteomes" id="UP000307562">
    <property type="component" value="Chromosome"/>
</dbReference>
<organism evidence="2 3">
    <name type="scientific">Natrinema pallidum</name>
    <dbReference type="NCBI Taxonomy" id="69527"/>
    <lineage>
        <taxon>Archaea</taxon>
        <taxon>Methanobacteriati</taxon>
        <taxon>Methanobacteriota</taxon>
        <taxon>Stenosarchaea group</taxon>
        <taxon>Halobacteria</taxon>
        <taxon>Halobacteriales</taxon>
        <taxon>Natrialbaceae</taxon>
        <taxon>Natrinema</taxon>
    </lineage>
</organism>
<proteinExistence type="predicted"/>